<organism evidence="4 5">
    <name type="scientific">Pollutimonas bauzanensis</name>
    <dbReference type="NCBI Taxonomy" id="658167"/>
    <lineage>
        <taxon>Bacteria</taxon>
        <taxon>Pseudomonadati</taxon>
        <taxon>Pseudomonadota</taxon>
        <taxon>Betaproteobacteria</taxon>
        <taxon>Burkholderiales</taxon>
        <taxon>Alcaligenaceae</taxon>
        <taxon>Pollutimonas</taxon>
    </lineage>
</organism>
<reference evidence="4 5" key="1">
    <citation type="submission" date="2016-11" db="EMBL/GenBank/DDBJ databases">
        <authorList>
            <person name="Jaros S."/>
            <person name="Januszkiewicz K."/>
            <person name="Wedrychowicz H."/>
        </authorList>
    </citation>
    <scope>NUCLEOTIDE SEQUENCE [LARGE SCALE GENOMIC DNA]</scope>
    <source>
        <strain evidence="4 5">CGMCC 1.10190</strain>
    </source>
</reference>
<dbReference type="Pfam" id="PF19305">
    <property type="entry name" value="MmgE_PrpD_C"/>
    <property type="match status" value="1"/>
</dbReference>
<keyword evidence="5" id="KW-1185">Reference proteome</keyword>
<sequence>MSKAMGELLAQYVVEQDSQRLPAAVIQQAKRCLLDSIGVAVAGSAKTWAQAALREVRRQGGHGQASIWLYGDRVPDTSAALVNGMFAHSMDYNDDHAGIQVGSLIPPTAAAVGEAVGASGREVLTAIALGYDVAVRLADAINSQQLYMRGFQPTAVCGVFAATAVAGRLLKLSVGQMADAFGIAASYAGGTIEFLKEGTDTKRFHVAKAAQGGVLSARLAMAGMNGPRSVFEGAFGIFNVYSEQSRPERLLAELGARYDILETSFKKYPFCDGNAPPLEATLALLQEHGIAIEQVASLHYRIKSFLVPYCIDYHGDRSRKFRPRNELDAQMSLPFCIAMGLLQNGKLKVDHFDPANYGDPRIHAIADKVDASADPELDKVPLRPMSMPSILTMTLNDGRKLSKRVDYQKGDPRNPFTDQELEEKFRFCVEDFMSAGQADQIISVIDSLDQRGDLGSLSSVLGKPGN</sequence>
<evidence type="ECO:0000259" key="3">
    <source>
        <dbReference type="Pfam" id="PF19305"/>
    </source>
</evidence>
<evidence type="ECO:0000259" key="2">
    <source>
        <dbReference type="Pfam" id="PF03972"/>
    </source>
</evidence>
<feature type="domain" description="MmgE/PrpD C-terminal" evidence="3">
    <location>
        <begin position="268"/>
        <end position="449"/>
    </location>
</feature>
<dbReference type="InterPro" id="IPR045336">
    <property type="entry name" value="MmgE_PrpD_N"/>
</dbReference>
<accession>A0A1M5M210</accession>
<evidence type="ECO:0000256" key="1">
    <source>
        <dbReference type="ARBA" id="ARBA00006174"/>
    </source>
</evidence>
<dbReference type="GO" id="GO:0016829">
    <property type="term" value="F:lyase activity"/>
    <property type="evidence" value="ECO:0007669"/>
    <property type="project" value="InterPro"/>
</dbReference>
<proteinExistence type="inferred from homology"/>
<dbReference type="InterPro" id="IPR045337">
    <property type="entry name" value="MmgE_PrpD_C"/>
</dbReference>
<dbReference type="InterPro" id="IPR042183">
    <property type="entry name" value="MmgE/PrpD_sf_1"/>
</dbReference>
<dbReference type="Gene3D" id="1.10.4100.10">
    <property type="entry name" value="2-methylcitrate dehydratase PrpD"/>
    <property type="match status" value="1"/>
</dbReference>
<dbReference type="AlphaFoldDB" id="A0A1M5M210"/>
<dbReference type="Pfam" id="PF03972">
    <property type="entry name" value="MmgE_PrpD_N"/>
    <property type="match status" value="1"/>
</dbReference>
<dbReference type="Gene3D" id="3.30.1330.120">
    <property type="entry name" value="2-methylcitrate dehydratase PrpD"/>
    <property type="match status" value="1"/>
</dbReference>
<name>A0A1M5M210_9BURK</name>
<dbReference type="PANTHER" id="PTHR16943:SF8">
    <property type="entry name" value="2-METHYLCITRATE DEHYDRATASE"/>
    <property type="match status" value="1"/>
</dbReference>
<dbReference type="InterPro" id="IPR005656">
    <property type="entry name" value="MmgE_PrpD"/>
</dbReference>
<dbReference type="OrthoDB" id="9797528at2"/>
<dbReference type="RefSeq" id="WP_073100947.1">
    <property type="nucleotide sequence ID" value="NZ_FQXE01000001.1"/>
</dbReference>
<dbReference type="InterPro" id="IPR036148">
    <property type="entry name" value="MmgE/PrpD_sf"/>
</dbReference>
<gene>
    <name evidence="4" type="ORF">SAMN04488135_10195</name>
</gene>
<dbReference type="SUPFAM" id="SSF103378">
    <property type="entry name" value="2-methylcitrate dehydratase PrpD"/>
    <property type="match status" value="1"/>
</dbReference>
<dbReference type="PANTHER" id="PTHR16943">
    <property type="entry name" value="2-METHYLCITRATE DEHYDRATASE-RELATED"/>
    <property type="match status" value="1"/>
</dbReference>
<feature type="domain" description="MmgE/PrpD N-terminal" evidence="2">
    <location>
        <begin position="9"/>
        <end position="248"/>
    </location>
</feature>
<evidence type="ECO:0000313" key="4">
    <source>
        <dbReference type="EMBL" id="SHG70713.1"/>
    </source>
</evidence>
<dbReference type="Proteomes" id="UP000184226">
    <property type="component" value="Unassembled WGS sequence"/>
</dbReference>
<dbReference type="InterPro" id="IPR042188">
    <property type="entry name" value="MmgE/PrpD_sf_2"/>
</dbReference>
<dbReference type="STRING" id="658167.SAMN04488135_10195"/>
<evidence type="ECO:0000313" key="5">
    <source>
        <dbReference type="Proteomes" id="UP000184226"/>
    </source>
</evidence>
<protein>
    <submittedName>
        <fullName evidence="4">2-methylcitrate dehydratase PrpD</fullName>
    </submittedName>
</protein>
<dbReference type="EMBL" id="FQXE01000001">
    <property type="protein sequence ID" value="SHG70713.1"/>
    <property type="molecule type" value="Genomic_DNA"/>
</dbReference>
<comment type="similarity">
    <text evidence="1">Belongs to the PrpD family.</text>
</comment>